<comment type="similarity">
    <text evidence="2 4">Belongs to the NOSIP family.</text>
</comment>
<dbReference type="PANTHER" id="PTHR13063:SF10">
    <property type="entry name" value="NITRIC OXIDE SYNTHASE-INTERACTING PROTEIN"/>
    <property type="match status" value="1"/>
</dbReference>
<name>A0A2G8K720_STIJA</name>
<feature type="domain" description="Nitric oxide synthase-interacting protein zinc-finger" evidence="6">
    <location>
        <begin position="4"/>
        <end position="78"/>
    </location>
</feature>
<sequence>MTRHQRNATAGCVYTYHERKKDAATSGYGTNHARLGTDSVKGFDCCSLSLQPCKNPVITPDGWLYDKEAILEYILHKKQEIEKQMKEFERQSKQEKDEEVKTGENKQSQKLTAFMKNETSISSKPLNPFHDVHPPKSKEQMNQRKCRAPAMAPSQTCKREEPKNCHHSGYHLTHLRQRHLWLRNLYDKTVYCPMSDKPLKMKHMLPVEFTLADKEDNGKNLAGKQVRYKCAVTHDILTNSIRCAVIKTSGKVVTMDCVEKLIRKDMKDPFTGESLKESDIIPIKGGTGFASSGADLKAKKARPVMMAS</sequence>
<dbReference type="GO" id="GO:0061630">
    <property type="term" value="F:ubiquitin protein ligase activity"/>
    <property type="evidence" value="ECO:0007669"/>
    <property type="project" value="InterPro"/>
</dbReference>
<reference evidence="7 8" key="1">
    <citation type="journal article" date="2017" name="PLoS Biol.">
        <title>The sea cucumber genome provides insights into morphological evolution and visceral regeneration.</title>
        <authorList>
            <person name="Zhang X."/>
            <person name="Sun L."/>
            <person name="Yuan J."/>
            <person name="Sun Y."/>
            <person name="Gao Y."/>
            <person name="Zhang L."/>
            <person name="Li S."/>
            <person name="Dai H."/>
            <person name="Hamel J.F."/>
            <person name="Liu C."/>
            <person name="Yu Y."/>
            <person name="Liu S."/>
            <person name="Lin W."/>
            <person name="Guo K."/>
            <person name="Jin S."/>
            <person name="Xu P."/>
            <person name="Storey K.B."/>
            <person name="Huan P."/>
            <person name="Zhang T."/>
            <person name="Zhou Y."/>
            <person name="Zhang J."/>
            <person name="Lin C."/>
            <person name="Li X."/>
            <person name="Xing L."/>
            <person name="Huo D."/>
            <person name="Sun M."/>
            <person name="Wang L."/>
            <person name="Mercier A."/>
            <person name="Li F."/>
            <person name="Yang H."/>
            <person name="Xiang J."/>
        </authorList>
    </citation>
    <scope>NUCLEOTIDE SEQUENCE [LARGE SCALE GENOMIC DNA]</scope>
    <source>
        <strain evidence="7">Shaxun</strain>
        <tissue evidence="7">Muscle</tissue>
    </source>
</reference>
<dbReference type="EMBL" id="MRZV01000826">
    <property type="protein sequence ID" value="PIK43772.1"/>
    <property type="molecule type" value="Genomic_DNA"/>
</dbReference>
<dbReference type="FunFam" id="3.30.40.10:FF:000601">
    <property type="entry name" value="Nitric oxide synthase-interacting protein homolog"/>
    <property type="match status" value="1"/>
</dbReference>
<dbReference type="InterPro" id="IPR013083">
    <property type="entry name" value="Znf_RING/FYVE/PHD"/>
</dbReference>
<proteinExistence type="inferred from homology"/>
<evidence type="ECO:0000256" key="1">
    <source>
        <dbReference type="ARBA" id="ARBA00004123"/>
    </source>
</evidence>
<dbReference type="InterPro" id="IPR016818">
    <property type="entry name" value="NOSIP"/>
</dbReference>
<keyword evidence="8" id="KW-1185">Reference proteome</keyword>
<comment type="subcellular location">
    <subcellularLocation>
        <location evidence="1 4">Nucleus</location>
    </subcellularLocation>
</comment>
<comment type="caution">
    <text evidence="7">The sequence shown here is derived from an EMBL/GenBank/DDBJ whole genome shotgun (WGS) entry which is preliminary data.</text>
</comment>
<dbReference type="CDD" id="cd16661">
    <property type="entry name" value="RING-Ubox1_NOSIP"/>
    <property type="match status" value="1"/>
</dbReference>
<dbReference type="OrthoDB" id="116827at2759"/>
<evidence type="ECO:0000256" key="3">
    <source>
        <dbReference type="ARBA" id="ARBA00023242"/>
    </source>
</evidence>
<evidence type="ECO:0000313" key="7">
    <source>
        <dbReference type="EMBL" id="PIK43772.1"/>
    </source>
</evidence>
<dbReference type="GO" id="GO:0005634">
    <property type="term" value="C:nucleus"/>
    <property type="evidence" value="ECO:0007669"/>
    <property type="project" value="UniProtKB-SubCell"/>
</dbReference>
<evidence type="ECO:0000256" key="2">
    <source>
        <dbReference type="ARBA" id="ARBA00008126"/>
    </source>
</evidence>
<dbReference type="InterPro" id="IPR031790">
    <property type="entry name" value="Znf-NOSIP"/>
</dbReference>
<dbReference type="PIRSF" id="PIRSF023577">
    <property type="entry name" value="ENOS_interacting"/>
    <property type="match status" value="1"/>
</dbReference>
<dbReference type="FunFam" id="3.30.40.10:FF:000027">
    <property type="entry name" value="Pre-mRNA-processing factor 19, putative"/>
    <property type="match status" value="1"/>
</dbReference>
<evidence type="ECO:0000313" key="8">
    <source>
        <dbReference type="Proteomes" id="UP000230750"/>
    </source>
</evidence>
<dbReference type="Gene3D" id="3.30.40.10">
    <property type="entry name" value="Zinc/RING finger domain, C3HC4 (zinc finger)"/>
    <property type="match status" value="2"/>
</dbReference>
<protein>
    <submittedName>
        <fullName evidence="7">Putative nitric oxide synthase-interacting protein-like isoform X5</fullName>
    </submittedName>
</protein>
<keyword evidence="3 4" id="KW-0539">Nucleus</keyword>
<dbReference type="PANTHER" id="PTHR13063">
    <property type="entry name" value="ENOS INTERACTING PROTEIN"/>
    <property type="match status" value="1"/>
</dbReference>
<gene>
    <name evidence="7" type="ORF">BSL78_19371</name>
</gene>
<dbReference type="Pfam" id="PF15906">
    <property type="entry name" value="zf-NOSIP"/>
    <property type="match status" value="1"/>
</dbReference>
<dbReference type="AlphaFoldDB" id="A0A2G8K720"/>
<organism evidence="7 8">
    <name type="scientific">Stichopus japonicus</name>
    <name type="common">Sea cucumber</name>
    <dbReference type="NCBI Taxonomy" id="307972"/>
    <lineage>
        <taxon>Eukaryota</taxon>
        <taxon>Metazoa</taxon>
        <taxon>Echinodermata</taxon>
        <taxon>Eleutherozoa</taxon>
        <taxon>Echinozoa</taxon>
        <taxon>Holothuroidea</taxon>
        <taxon>Aspidochirotacea</taxon>
        <taxon>Aspidochirotida</taxon>
        <taxon>Stichopodidae</taxon>
        <taxon>Apostichopus</taxon>
    </lineage>
</organism>
<dbReference type="CDD" id="cd16662">
    <property type="entry name" value="RING-Ubox2_NOSIP"/>
    <property type="match status" value="1"/>
</dbReference>
<evidence type="ECO:0000259" key="6">
    <source>
        <dbReference type="Pfam" id="PF15906"/>
    </source>
</evidence>
<evidence type="ECO:0000256" key="5">
    <source>
        <dbReference type="SAM" id="MobiDB-lite"/>
    </source>
</evidence>
<accession>A0A2G8K720</accession>
<feature type="region of interest" description="Disordered" evidence="5">
    <location>
        <begin position="86"/>
        <end position="106"/>
    </location>
</feature>
<dbReference type="Proteomes" id="UP000230750">
    <property type="component" value="Unassembled WGS sequence"/>
</dbReference>
<dbReference type="SUPFAM" id="SSF57850">
    <property type="entry name" value="RING/U-box"/>
    <property type="match status" value="2"/>
</dbReference>
<evidence type="ECO:0000256" key="4">
    <source>
        <dbReference type="PIRNR" id="PIRNR023577"/>
    </source>
</evidence>
<feature type="compositionally biased region" description="Basic and acidic residues" evidence="5">
    <location>
        <begin position="86"/>
        <end position="104"/>
    </location>
</feature>
<dbReference type="STRING" id="307972.A0A2G8K720"/>